<dbReference type="Gramene" id="XM_028361557.1">
    <property type="protein sequence ID" value="XP_028217358.1"/>
    <property type="gene ID" value="LOC114399367"/>
</dbReference>
<dbReference type="Gene3D" id="2.60.120.330">
    <property type="entry name" value="B-lactam Antibiotic, Isopenicillin N Synthase, Chain"/>
    <property type="match status" value="1"/>
</dbReference>
<organism evidence="12 13">
    <name type="scientific">Glycine soja</name>
    <name type="common">Wild soybean</name>
    <dbReference type="NCBI Taxonomy" id="3848"/>
    <lineage>
        <taxon>Eukaryota</taxon>
        <taxon>Viridiplantae</taxon>
        <taxon>Streptophyta</taxon>
        <taxon>Embryophyta</taxon>
        <taxon>Tracheophyta</taxon>
        <taxon>Spermatophyta</taxon>
        <taxon>Magnoliopsida</taxon>
        <taxon>eudicotyledons</taxon>
        <taxon>Gunneridae</taxon>
        <taxon>Pentapetalae</taxon>
        <taxon>rosids</taxon>
        <taxon>fabids</taxon>
        <taxon>Fabales</taxon>
        <taxon>Fabaceae</taxon>
        <taxon>Papilionoideae</taxon>
        <taxon>50 kb inversion clade</taxon>
        <taxon>NPAAA clade</taxon>
        <taxon>indigoferoid/millettioid clade</taxon>
        <taxon>Phaseoleae</taxon>
        <taxon>Glycine</taxon>
        <taxon>Glycine subgen. Soja</taxon>
    </lineage>
</organism>
<keyword evidence="5 12" id="KW-0223">Dioxygenase</keyword>
<dbReference type="AlphaFoldDB" id="A0A445FBS6"/>
<evidence type="ECO:0000256" key="8">
    <source>
        <dbReference type="ARBA" id="ARBA00052233"/>
    </source>
</evidence>
<comment type="similarity">
    <text evidence="2 9">Belongs to the iron/ascorbate-dependent oxidoreductase family.</text>
</comment>
<keyword evidence="13" id="KW-1185">Reference proteome</keyword>
<keyword evidence="4" id="KW-0847">Vitamin C</keyword>
<dbReference type="InterPro" id="IPR044861">
    <property type="entry name" value="IPNS-like_FE2OG_OXY"/>
</dbReference>
<evidence type="ECO:0000259" key="11">
    <source>
        <dbReference type="PROSITE" id="PS51471"/>
    </source>
</evidence>
<dbReference type="PROSITE" id="PS51471">
    <property type="entry name" value="FE2OG_OXY"/>
    <property type="match status" value="1"/>
</dbReference>
<evidence type="ECO:0000256" key="2">
    <source>
        <dbReference type="ARBA" id="ARBA00008056"/>
    </source>
</evidence>
<evidence type="ECO:0000256" key="4">
    <source>
        <dbReference type="ARBA" id="ARBA00022896"/>
    </source>
</evidence>
<dbReference type="GO" id="GO:0046872">
    <property type="term" value="F:metal ion binding"/>
    <property type="evidence" value="ECO:0007669"/>
    <property type="project" value="UniProtKB-KW"/>
</dbReference>
<feature type="region of interest" description="Disordered" evidence="10">
    <location>
        <begin position="1"/>
        <end position="23"/>
    </location>
</feature>
<evidence type="ECO:0000313" key="12">
    <source>
        <dbReference type="EMBL" id="RZB46289.1"/>
    </source>
</evidence>
<dbReference type="InterPro" id="IPR026992">
    <property type="entry name" value="DIOX_N"/>
</dbReference>
<comment type="caution">
    <text evidence="12">The sequence shown here is derived from an EMBL/GenBank/DDBJ whole genome shotgun (WGS) entry which is preliminary data.</text>
</comment>
<gene>
    <name evidence="12" type="ORF">D0Y65_050347</name>
</gene>
<dbReference type="SMR" id="A0A445FBS6"/>
<dbReference type="InterPro" id="IPR027443">
    <property type="entry name" value="IPNS-like_sf"/>
</dbReference>
<dbReference type="GO" id="GO:0051213">
    <property type="term" value="F:dioxygenase activity"/>
    <property type="evidence" value="ECO:0007669"/>
    <property type="project" value="UniProtKB-KW"/>
</dbReference>
<dbReference type="Pfam" id="PF03171">
    <property type="entry name" value="2OG-FeII_Oxy"/>
    <property type="match status" value="1"/>
</dbReference>
<proteinExistence type="inferred from homology"/>
<dbReference type="SUPFAM" id="SSF51197">
    <property type="entry name" value="Clavaminate synthase-like"/>
    <property type="match status" value="1"/>
</dbReference>
<dbReference type="Pfam" id="PF14226">
    <property type="entry name" value="DIOX_N"/>
    <property type="match status" value="1"/>
</dbReference>
<feature type="domain" description="Fe2OG dioxygenase" evidence="11">
    <location>
        <begin position="224"/>
        <end position="324"/>
    </location>
</feature>
<dbReference type="EMBL" id="QZWG01000019">
    <property type="protein sequence ID" value="RZB46289.1"/>
    <property type="molecule type" value="Genomic_DNA"/>
</dbReference>
<dbReference type="PANTHER" id="PTHR47991">
    <property type="entry name" value="OXOGLUTARATE/IRON-DEPENDENT DIOXYGENASE"/>
    <property type="match status" value="1"/>
</dbReference>
<keyword evidence="6 9" id="KW-0560">Oxidoreductase</keyword>
<evidence type="ECO:0000256" key="10">
    <source>
        <dbReference type="SAM" id="MobiDB-lite"/>
    </source>
</evidence>
<name>A0A445FBS6_GLYSO</name>
<protein>
    <submittedName>
        <fullName evidence="12">Hyoscyamine 6-dioxygenase</fullName>
    </submittedName>
</protein>
<comment type="catalytic activity">
    <reaction evidence="8">
        <text>salicylate + NADH + O2 + H(+) = 2,3-dihydroxybenzoate + NAD(+) + H2O</text>
        <dbReference type="Rhea" id="RHEA:51792"/>
        <dbReference type="ChEBI" id="CHEBI:15377"/>
        <dbReference type="ChEBI" id="CHEBI:15378"/>
        <dbReference type="ChEBI" id="CHEBI:15379"/>
        <dbReference type="ChEBI" id="CHEBI:30762"/>
        <dbReference type="ChEBI" id="CHEBI:36654"/>
        <dbReference type="ChEBI" id="CHEBI:57540"/>
        <dbReference type="ChEBI" id="CHEBI:57945"/>
    </reaction>
</comment>
<reference evidence="12 13" key="1">
    <citation type="submission" date="2018-09" db="EMBL/GenBank/DDBJ databases">
        <title>A high-quality reference genome of wild soybean provides a powerful tool to mine soybean genomes.</title>
        <authorList>
            <person name="Xie M."/>
            <person name="Chung C.Y.L."/>
            <person name="Li M.-W."/>
            <person name="Wong F.-L."/>
            <person name="Chan T.-F."/>
            <person name="Lam H.-M."/>
        </authorList>
    </citation>
    <scope>NUCLEOTIDE SEQUENCE [LARGE SCALE GENOMIC DNA]</scope>
    <source>
        <strain evidence="13">cv. W05</strain>
        <tissue evidence="12">Hypocotyl of etiolated seedlings</tissue>
    </source>
</reference>
<sequence>MQVNNKKRGLEGGTHHFFVQKNNSNSRDLTRHMETLDQMLVSSWYNVHSSVPPSFVQLPENRPGRVVSSLHKAIPVIDFGGHDLGDTTKQVLEASEEYGFFQVINHGVSKDLMDETMNIFKEFHAMPPKEKVNECSKDPNGSCKLYTSSENYKKDAIHYWKDSLTHPCPPSGEYMEYWPQKPSKYRDVVGKYTRELKKLALKILELLCEGLGLNLGYFCGGLSENPSVLVHHYPPCPDPSLTLGLAKHRDPTIITILLQDKEVQGLQVLKDGEWIGVEPIPNAFVVNIGLLLQIITNGRLVGAEHRAVTNSSSARTSVAYFVYPSFESIIEPAQALINESTPAIYKSMTFGEFRRNFFQKGPKIEEELQ</sequence>
<evidence type="ECO:0000313" key="13">
    <source>
        <dbReference type="Proteomes" id="UP000289340"/>
    </source>
</evidence>
<comment type="cofactor">
    <cofactor evidence="1">
        <name>L-ascorbate</name>
        <dbReference type="ChEBI" id="CHEBI:38290"/>
    </cofactor>
</comment>
<dbReference type="InterPro" id="IPR050295">
    <property type="entry name" value="Plant_2OG-oxidoreductases"/>
</dbReference>
<accession>A0A445FBS6</accession>
<keyword evidence="7 9" id="KW-0408">Iron</keyword>
<dbReference type="Proteomes" id="UP000289340">
    <property type="component" value="Chromosome 19"/>
</dbReference>
<evidence type="ECO:0000256" key="7">
    <source>
        <dbReference type="ARBA" id="ARBA00023004"/>
    </source>
</evidence>
<dbReference type="FunFam" id="2.60.120.330:FF:000007">
    <property type="entry name" value="Protein DMR6-like oxygenase 2"/>
    <property type="match status" value="1"/>
</dbReference>
<evidence type="ECO:0000256" key="1">
    <source>
        <dbReference type="ARBA" id="ARBA00001961"/>
    </source>
</evidence>
<evidence type="ECO:0000256" key="5">
    <source>
        <dbReference type="ARBA" id="ARBA00022964"/>
    </source>
</evidence>
<dbReference type="GO" id="GO:0031418">
    <property type="term" value="F:L-ascorbic acid binding"/>
    <property type="evidence" value="ECO:0007669"/>
    <property type="project" value="UniProtKB-KW"/>
</dbReference>
<dbReference type="GO" id="GO:0002229">
    <property type="term" value="P:defense response to oomycetes"/>
    <property type="evidence" value="ECO:0007669"/>
    <property type="project" value="UniProtKB-ARBA"/>
</dbReference>
<evidence type="ECO:0000256" key="3">
    <source>
        <dbReference type="ARBA" id="ARBA00022723"/>
    </source>
</evidence>
<dbReference type="InterPro" id="IPR005123">
    <property type="entry name" value="Oxoglu/Fe-dep_dioxygenase_dom"/>
</dbReference>
<evidence type="ECO:0000256" key="9">
    <source>
        <dbReference type="RuleBase" id="RU003682"/>
    </source>
</evidence>
<evidence type="ECO:0000256" key="6">
    <source>
        <dbReference type="ARBA" id="ARBA00023002"/>
    </source>
</evidence>
<keyword evidence="3 9" id="KW-0479">Metal-binding</keyword>